<protein>
    <submittedName>
        <fullName evidence="1">Uncharacterized protein</fullName>
    </submittedName>
</protein>
<comment type="caution">
    <text evidence="1">The sequence shown here is derived from an EMBL/GenBank/DDBJ whole genome shotgun (WGS) entry which is preliminary data.</text>
</comment>
<dbReference type="EMBL" id="PVXO01000054">
    <property type="protein sequence ID" value="PRR77965.1"/>
    <property type="molecule type" value="Genomic_DNA"/>
</dbReference>
<accession>A0A2T0B259</accession>
<name>A0A2T0B259_9CLOT</name>
<keyword evidence="2" id="KW-1185">Reference proteome</keyword>
<dbReference type="Proteomes" id="UP000239706">
    <property type="component" value="Unassembled WGS sequence"/>
</dbReference>
<gene>
    <name evidence="1" type="ORF">CLLI_20600</name>
</gene>
<reference evidence="1 2" key="1">
    <citation type="submission" date="2018-03" db="EMBL/GenBank/DDBJ databases">
        <title>Genome sequence of Clostridium liquoris DSM 100320.</title>
        <authorList>
            <person name="Poehlein A."/>
            <person name="Daniel R."/>
        </authorList>
    </citation>
    <scope>NUCLEOTIDE SEQUENCE [LARGE SCALE GENOMIC DNA]</scope>
    <source>
        <strain evidence="1 2">DSM 100320</strain>
    </source>
</reference>
<evidence type="ECO:0000313" key="1">
    <source>
        <dbReference type="EMBL" id="PRR77965.1"/>
    </source>
</evidence>
<evidence type="ECO:0000313" key="2">
    <source>
        <dbReference type="Proteomes" id="UP000239706"/>
    </source>
</evidence>
<proteinExistence type="predicted"/>
<dbReference type="AlphaFoldDB" id="A0A2T0B259"/>
<organism evidence="1 2">
    <name type="scientific">Clostridium liquoris</name>
    <dbReference type="NCBI Taxonomy" id="1289519"/>
    <lineage>
        <taxon>Bacteria</taxon>
        <taxon>Bacillati</taxon>
        <taxon>Bacillota</taxon>
        <taxon>Clostridia</taxon>
        <taxon>Eubacteriales</taxon>
        <taxon>Clostridiaceae</taxon>
        <taxon>Clostridium</taxon>
    </lineage>
</organism>
<sequence>MVKGGICSSYTTCFYVRYDAVKFKDGMVNIEKIGKVKYKTNCDIPNLPKYINPKCYFGYLTLSFEHNENQVELNY</sequence>